<feature type="region of interest" description="Disordered" evidence="1">
    <location>
        <begin position="83"/>
        <end position="157"/>
    </location>
</feature>
<dbReference type="EMBL" id="KV417622">
    <property type="protein sequence ID" value="KZP14116.1"/>
    <property type="molecule type" value="Genomic_DNA"/>
</dbReference>
<sequence length="441" mass="49333">MTCNYLVSKIEHNEFLHAFKRFQELKDLLSLHSASETSPQSMAKMLVMAKHKNPMACTANFNTQKRGKNADKDSENCTHEIFNTSDLFEEEVPDTAPEELPGIGAVSDSNEKSDSEDYRSEEEDKDSDQEDTDPSASIPIPVSTPTEATEPQSQSQALDGLQHLCELNYVPGNKSIIKRENVAQEIALHLQSIGKWVKAINIVHYTTHPQGQTENIEVDGGEGGRQLVVWFHDRCMFYANGHQKVHWVKDGETTVLWLASPDSIETTCRLFKAGKTARVISQTRMYILTKYYPEDNHIICQKGLLSPDQLGCPLVTPDGKPPKEKVKMTGDQYHDGRPQSFYIPEGHKHEGLFKGMAVILANRGLVAQSKLEAMCGRSFVRFLRTVLDSWAEILLSITGQQVKKGPWSNGNFSSFLISLQGLNQYLLHKAGLAIESDIGDR</sequence>
<accession>A0A166CY07</accession>
<evidence type="ECO:0000313" key="3">
    <source>
        <dbReference type="Proteomes" id="UP000076532"/>
    </source>
</evidence>
<organism evidence="2 3">
    <name type="scientific">Athelia psychrophila</name>
    <dbReference type="NCBI Taxonomy" id="1759441"/>
    <lineage>
        <taxon>Eukaryota</taxon>
        <taxon>Fungi</taxon>
        <taxon>Dikarya</taxon>
        <taxon>Basidiomycota</taxon>
        <taxon>Agaricomycotina</taxon>
        <taxon>Agaricomycetes</taxon>
        <taxon>Agaricomycetidae</taxon>
        <taxon>Atheliales</taxon>
        <taxon>Atheliaceae</taxon>
        <taxon>Athelia</taxon>
    </lineage>
</organism>
<reference evidence="2 3" key="1">
    <citation type="journal article" date="2016" name="Mol. Biol. Evol.">
        <title>Comparative Genomics of Early-Diverging Mushroom-Forming Fungi Provides Insights into the Origins of Lignocellulose Decay Capabilities.</title>
        <authorList>
            <person name="Nagy L.G."/>
            <person name="Riley R."/>
            <person name="Tritt A."/>
            <person name="Adam C."/>
            <person name="Daum C."/>
            <person name="Floudas D."/>
            <person name="Sun H."/>
            <person name="Yadav J.S."/>
            <person name="Pangilinan J."/>
            <person name="Larsson K.H."/>
            <person name="Matsuura K."/>
            <person name="Barry K."/>
            <person name="Labutti K."/>
            <person name="Kuo R."/>
            <person name="Ohm R.A."/>
            <person name="Bhattacharya S.S."/>
            <person name="Shirouzu T."/>
            <person name="Yoshinaga Y."/>
            <person name="Martin F.M."/>
            <person name="Grigoriev I.V."/>
            <person name="Hibbett D.S."/>
        </authorList>
    </citation>
    <scope>NUCLEOTIDE SEQUENCE [LARGE SCALE GENOMIC DNA]</scope>
    <source>
        <strain evidence="2 3">CBS 109695</strain>
    </source>
</reference>
<protein>
    <submittedName>
        <fullName evidence="2">Uncharacterized protein</fullName>
    </submittedName>
</protein>
<dbReference type="Proteomes" id="UP000076532">
    <property type="component" value="Unassembled WGS sequence"/>
</dbReference>
<feature type="compositionally biased region" description="Basic and acidic residues" evidence="1">
    <location>
        <begin position="109"/>
        <end position="118"/>
    </location>
</feature>
<gene>
    <name evidence="2" type="ORF">FIBSPDRAFT_896848</name>
</gene>
<feature type="compositionally biased region" description="Polar residues" evidence="1">
    <location>
        <begin position="143"/>
        <end position="157"/>
    </location>
</feature>
<name>A0A166CY07_9AGAM</name>
<evidence type="ECO:0000256" key="1">
    <source>
        <dbReference type="SAM" id="MobiDB-lite"/>
    </source>
</evidence>
<dbReference type="OrthoDB" id="10039611at2759"/>
<feature type="compositionally biased region" description="Acidic residues" evidence="1">
    <location>
        <begin position="87"/>
        <end position="97"/>
    </location>
</feature>
<evidence type="ECO:0000313" key="2">
    <source>
        <dbReference type="EMBL" id="KZP14116.1"/>
    </source>
</evidence>
<feature type="compositionally biased region" description="Acidic residues" evidence="1">
    <location>
        <begin position="119"/>
        <end position="133"/>
    </location>
</feature>
<proteinExistence type="predicted"/>
<keyword evidence="3" id="KW-1185">Reference proteome</keyword>
<dbReference type="AlphaFoldDB" id="A0A166CY07"/>